<dbReference type="GeneID" id="40306535"/>
<organism evidence="6 7">
    <name type="scientific">Besnoitia besnoiti</name>
    <name type="common">Apicomplexan protozoan</name>
    <dbReference type="NCBI Taxonomy" id="94643"/>
    <lineage>
        <taxon>Eukaryota</taxon>
        <taxon>Sar</taxon>
        <taxon>Alveolata</taxon>
        <taxon>Apicomplexa</taxon>
        <taxon>Conoidasida</taxon>
        <taxon>Coccidia</taxon>
        <taxon>Eucoccidiorida</taxon>
        <taxon>Eimeriorina</taxon>
        <taxon>Sarcocystidae</taxon>
        <taxon>Besnoitia</taxon>
    </lineage>
</organism>
<keyword evidence="7" id="KW-1185">Reference proteome</keyword>
<feature type="compositionally biased region" description="Basic and acidic residues" evidence="4">
    <location>
        <begin position="1424"/>
        <end position="1438"/>
    </location>
</feature>
<feature type="compositionally biased region" description="Basic and acidic residues" evidence="4">
    <location>
        <begin position="1590"/>
        <end position="1609"/>
    </location>
</feature>
<dbReference type="Gene3D" id="3.40.50.150">
    <property type="entry name" value="Vaccinia Virus protein VP39"/>
    <property type="match status" value="1"/>
</dbReference>
<feature type="compositionally biased region" description="Basic and acidic residues" evidence="4">
    <location>
        <begin position="141"/>
        <end position="150"/>
    </location>
</feature>
<feature type="compositionally biased region" description="Acidic residues" evidence="4">
    <location>
        <begin position="1367"/>
        <end position="1376"/>
    </location>
</feature>
<feature type="compositionally biased region" description="Polar residues" evidence="4">
    <location>
        <begin position="1159"/>
        <end position="1168"/>
    </location>
</feature>
<feature type="compositionally biased region" description="Basic and acidic residues" evidence="4">
    <location>
        <begin position="1149"/>
        <end position="1158"/>
    </location>
</feature>
<evidence type="ECO:0000259" key="5">
    <source>
        <dbReference type="PROSITE" id="PS51050"/>
    </source>
</evidence>
<evidence type="ECO:0000256" key="3">
    <source>
        <dbReference type="ARBA" id="ARBA00022833"/>
    </source>
</evidence>
<feature type="region of interest" description="Disordered" evidence="4">
    <location>
        <begin position="1109"/>
        <end position="1202"/>
    </location>
</feature>
<dbReference type="OrthoDB" id="348997at2759"/>
<feature type="region of interest" description="Disordered" evidence="4">
    <location>
        <begin position="716"/>
        <end position="844"/>
    </location>
</feature>
<feature type="compositionally biased region" description="Basic and acidic residues" evidence="4">
    <location>
        <begin position="756"/>
        <end position="771"/>
    </location>
</feature>
<feature type="domain" description="CW-type" evidence="5">
    <location>
        <begin position="20"/>
        <end position="74"/>
    </location>
</feature>
<feature type="compositionally biased region" description="Basic and acidic residues" evidence="4">
    <location>
        <begin position="1531"/>
        <end position="1544"/>
    </location>
</feature>
<feature type="compositionally biased region" description="Basic residues" evidence="4">
    <location>
        <begin position="939"/>
        <end position="954"/>
    </location>
</feature>
<feature type="compositionally biased region" description="Basic and acidic residues" evidence="4">
    <location>
        <begin position="1872"/>
        <end position="1885"/>
    </location>
</feature>
<dbReference type="InterPro" id="IPR011124">
    <property type="entry name" value="Znf_CW"/>
</dbReference>
<feature type="compositionally biased region" description="Acidic residues" evidence="4">
    <location>
        <begin position="1383"/>
        <end position="1398"/>
    </location>
</feature>
<dbReference type="RefSeq" id="XP_029216870.1">
    <property type="nucleotide sequence ID" value="XM_029360203.1"/>
</dbReference>
<dbReference type="STRING" id="94643.A0A2A9M971"/>
<feature type="region of interest" description="Disordered" evidence="4">
    <location>
        <begin position="1314"/>
        <end position="1818"/>
    </location>
</feature>
<dbReference type="KEGG" id="bbes:BESB_014740"/>
<dbReference type="EMBL" id="NWUJ01000010">
    <property type="protein sequence ID" value="PFH32861.1"/>
    <property type="molecule type" value="Genomic_DNA"/>
</dbReference>
<evidence type="ECO:0000313" key="7">
    <source>
        <dbReference type="Proteomes" id="UP000224006"/>
    </source>
</evidence>
<dbReference type="InterPro" id="IPR029063">
    <property type="entry name" value="SAM-dependent_MTases_sf"/>
</dbReference>
<comment type="caution">
    <text evidence="6">The sequence shown here is derived from an EMBL/GenBank/DDBJ whole genome shotgun (WGS) entry which is preliminary data.</text>
</comment>
<feature type="compositionally biased region" description="Basic and acidic residues" evidence="4">
    <location>
        <begin position="1459"/>
        <end position="1468"/>
    </location>
</feature>
<gene>
    <name evidence="6" type="ORF">BESB_014740</name>
</gene>
<dbReference type="SUPFAM" id="SSF53335">
    <property type="entry name" value="S-adenosyl-L-methionine-dependent methyltransferases"/>
    <property type="match status" value="1"/>
</dbReference>
<dbReference type="PROSITE" id="PS51050">
    <property type="entry name" value="ZF_CW"/>
    <property type="match status" value="1"/>
</dbReference>
<feature type="compositionally biased region" description="Acidic residues" evidence="4">
    <location>
        <begin position="826"/>
        <end position="840"/>
    </location>
</feature>
<sequence>MEVAPWALERDRVAARRHHQVCYDEWIQCELCGKWRRCPAGTAEVFSSTPFSCERSFWEPAQRRACETREEEWRGRVLTLHDSGGEERRWNYFRRPKPEKAAEGSGASLLQASPSFRLPSAPAAFRSTPVFPREPQPAEAEEARSSRPRDALAPLGRGSCPDPPLPGDLPRLSPGRRLQRGLNRETEALAAFLQEKKKEHSDFLSGVHSAATQDFFRSFLNKCDPREVERGAEASRGGARWSGSASFAKAAAAAVLSPRVSPAPAGQAARFSALASCRRILQLSEEDAGEGPARRSAEAIPSWSPSPLDVLAFLGANEASDDADTRSAAGRPRGRGARYALDELLEEQACHELWEHARRVWGLRTGASDADRRRGDPLGEIPKAPGAESTPAAAARAAALGVRLRPKQEACAENGRDAGASSLSPPRVLVASLSTESSLSSSGSWLRGLSSSAASPPSVSHCAAAAQPVPGVSSPPGDAERLFLLSQPRGGSAGGSGVPSRGTSPCEAADGAAVDGAGSHPSLSSSPSLLSSPTPLSTLHARGCLSRRGTPAPSGEARGGAAASPLGSGGTSDRAGGLHASESLRLVSAVSPPSSPTSSPLALLEGCRAARERTSEVGALSAAGASVSSACPSPSAFPQAAASAPAAISPLAPKIEALLRLRIIQQMVWPGDNPNCCSITSRFKASNHSSMIHDVYRVGKYQRAINIVCGERRKRRVAVERSQAAATGDRASAKRERRGDADRGAGGLHAAAPPAEKARDEEEEKREDAPKARRTGRRLVALKDGEREGERATEARKRRKAPGAVAADSGGLREEALRETSREASEGDDAESDEEEDGPDVLEIGTGPYALLALNASRAGARRVVALEADRQSASSAAHFIRLYGFDKVVTVLHAYSSDVTRRQLAEQFAALRPKQKAPETARGGATAGSDRESASHPGARRRTRRKADGRRKTALGGAGAGAETATGGRSRFSAPTGGEDLSPGARRTGSADSEPASESADPFSRLLLIHEIIGDFAGNEGVADVVRLLQQECAPHRPRSIPLAARSFIHPCMFPSSSSFPFPHFLHKQRSRISPRHKLIQAIGLEQHALLLASGAAEIDVVYGAPNLERKSEPGDAATKSEAPEDGGPRGGAEETPPRAERQRRRPTGKEGNDAQRKSQAANSVRSGRTKKEERETMDTDQAATNGQPPAETQAGDAVEAKPQSALLAPVFEDLLFEEEMQCQMQQRRFLRFAVERNGAMAGLVVTNEVELVKGLCVGTAECVTSGPAPHAFPGECPSVWYKAFVLMPDEVLVDVGDQILVDASIDLQNYQQDPAPAGGAPGRVGAAGSIPSRCSLGPRRETSHGRGRKRRRCAGLARRQAKEDAESEEGDEGETAAQEGDPAETIETEADADEAAAEAATQVARASREVRPSGWEGADAGGEERPQRGRGGEGRMGRNRGRVRAQGTTGGLDDEAKEMQSRKTPTDGRSLNPRRRTRASAFSRGPSASSSRLSSPRRPASSASPSRSPAAARRQRERRGGDTNPQRLKSNEEAREPPEAPKRRAGARGKGGRAVLHEAAPEGKTGKYSESGGEHRKAGENRAMSVEELGREDPGEDKASERDDAGVRTRRQRRRGAAGSRGGTWRAASVRRVQRRTLAAQVEIGEASEAQPLGRRGGAALKSGRPQGRHAQQVAAPSARDRETSRKRDRNTGGNGEGDESEEEAAPGSSSEDNSRDRSPVIDRRITRACARREGRTAEDRVHATGASGEAANPDEGQEEEAAGDEKSRDGEETPSPTESRRRTKGRMSAHQKEGPGGPRASVASTGKPAHPYSRPCYKFDISIFRRRDFPEVSSAAFAALSCGGLRALKPFYFASVDVPFEEQVPHAPPSEKTKTKPRRSQEPDDAAGALV</sequence>
<dbReference type="Gene3D" id="3.30.40.100">
    <property type="match status" value="1"/>
</dbReference>
<protein>
    <recommendedName>
        <fullName evidence="5">CW-type domain-containing protein</fullName>
    </recommendedName>
</protein>
<feature type="region of interest" description="Disordered" evidence="4">
    <location>
        <begin position="911"/>
        <end position="1001"/>
    </location>
</feature>
<reference evidence="6 7" key="1">
    <citation type="submission" date="2017-09" db="EMBL/GenBank/DDBJ databases">
        <title>Genome sequencing of Besnoitia besnoiti strain Bb-Ger1.</title>
        <authorList>
            <person name="Schares G."/>
            <person name="Venepally P."/>
            <person name="Lorenzi H.A."/>
        </authorList>
    </citation>
    <scope>NUCLEOTIDE SEQUENCE [LARGE SCALE GENOMIC DNA]</scope>
    <source>
        <strain evidence="6 7">Bb-Ger1</strain>
    </source>
</reference>
<feature type="compositionally biased region" description="Low complexity" evidence="4">
    <location>
        <begin position="991"/>
        <end position="1001"/>
    </location>
</feature>
<evidence type="ECO:0000256" key="1">
    <source>
        <dbReference type="ARBA" id="ARBA00022723"/>
    </source>
</evidence>
<feature type="compositionally biased region" description="Low complexity" evidence="4">
    <location>
        <begin position="1481"/>
        <end position="1514"/>
    </location>
</feature>
<keyword evidence="2" id="KW-0863">Zinc-finger</keyword>
<feature type="compositionally biased region" description="Basic and acidic residues" evidence="4">
    <location>
        <begin position="781"/>
        <end position="795"/>
    </location>
</feature>
<keyword evidence="1" id="KW-0479">Metal-binding</keyword>
<feature type="compositionally biased region" description="Basic and acidic residues" evidence="4">
    <location>
        <begin position="1557"/>
        <end position="1582"/>
    </location>
</feature>
<feature type="region of interest" description="Disordered" evidence="4">
    <location>
        <begin position="126"/>
        <end position="177"/>
    </location>
</feature>
<feature type="compositionally biased region" description="Basic and acidic residues" evidence="4">
    <location>
        <begin position="1715"/>
        <end position="1745"/>
    </location>
</feature>
<feature type="region of interest" description="Disordered" evidence="4">
    <location>
        <begin position="1863"/>
        <end position="1894"/>
    </location>
</feature>
<feature type="region of interest" description="Disordered" evidence="4">
    <location>
        <begin position="466"/>
        <end position="577"/>
    </location>
</feature>
<feature type="compositionally biased region" description="Basic and acidic residues" evidence="4">
    <location>
        <begin position="1133"/>
        <end position="1142"/>
    </location>
</feature>
<evidence type="ECO:0000313" key="6">
    <source>
        <dbReference type="EMBL" id="PFH32861.1"/>
    </source>
</evidence>
<dbReference type="Pfam" id="PF07496">
    <property type="entry name" value="zf-CW"/>
    <property type="match status" value="1"/>
</dbReference>
<name>A0A2A9M971_BESBE</name>
<feature type="compositionally biased region" description="Low complexity" evidence="4">
    <location>
        <begin position="1316"/>
        <end position="1330"/>
    </location>
</feature>
<dbReference type="Proteomes" id="UP000224006">
    <property type="component" value="Chromosome IX"/>
</dbReference>
<dbReference type="VEuPathDB" id="ToxoDB:BESB_014740"/>
<feature type="compositionally biased region" description="Basic and acidic residues" evidence="4">
    <location>
        <begin position="811"/>
        <end position="825"/>
    </location>
</feature>
<feature type="region of interest" description="Disordered" evidence="4">
    <location>
        <begin position="368"/>
        <end position="392"/>
    </location>
</feature>
<feature type="compositionally biased region" description="Basic and acidic residues" evidence="4">
    <location>
        <begin position="731"/>
        <end position="743"/>
    </location>
</feature>
<evidence type="ECO:0000256" key="2">
    <source>
        <dbReference type="ARBA" id="ARBA00022771"/>
    </source>
</evidence>
<proteinExistence type="predicted"/>
<dbReference type="GO" id="GO:0008270">
    <property type="term" value="F:zinc ion binding"/>
    <property type="evidence" value="ECO:0007669"/>
    <property type="project" value="UniProtKB-KW"/>
</dbReference>
<feature type="compositionally biased region" description="Low complexity" evidence="4">
    <location>
        <begin position="508"/>
        <end position="540"/>
    </location>
</feature>
<accession>A0A2A9M971</accession>
<keyword evidence="3" id="KW-0862">Zinc</keyword>
<evidence type="ECO:0000256" key="4">
    <source>
        <dbReference type="SAM" id="MobiDB-lite"/>
    </source>
</evidence>